<protein>
    <submittedName>
        <fullName evidence="2">Glyoxylase-like metal-dependent hydrolase (Beta-lactamase superfamily II)</fullName>
    </submittedName>
</protein>
<dbReference type="PANTHER" id="PTHR23131">
    <property type="entry name" value="ENDORIBONUCLEASE LACTB2"/>
    <property type="match status" value="1"/>
</dbReference>
<dbReference type="Pfam" id="PF00753">
    <property type="entry name" value="Lactamase_B"/>
    <property type="match status" value="1"/>
</dbReference>
<dbReference type="Proteomes" id="UP001519345">
    <property type="component" value="Unassembled WGS sequence"/>
</dbReference>
<feature type="domain" description="Metallo-beta-lactamase" evidence="1">
    <location>
        <begin position="26"/>
        <end position="195"/>
    </location>
</feature>
<dbReference type="InterPro" id="IPR050662">
    <property type="entry name" value="Sec-metab_biosynth-thioest"/>
</dbReference>
<dbReference type="PANTHER" id="PTHR23131:SF4">
    <property type="entry name" value="METALLO-BETA-LACTAMASE SUPERFAMILY POTEIN"/>
    <property type="match status" value="1"/>
</dbReference>
<dbReference type="InterPro" id="IPR036866">
    <property type="entry name" value="RibonucZ/Hydroxyglut_hydro"/>
</dbReference>
<keyword evidence="3" id="KW-1185">Reference proteome</keyword>
<dbReference type="SMART" id="SM00849">
    <property type="entry name" value="Lactamase_B"/>
    <property type="match status" value="1"/>
</dbReference>
<evidence type="ECO:0000313" key="2">
    <source>
        <dbReference type="EMBL" id="MBP1971286.1"/>
    </source>
</evidence>
<dbReference type="RefSeq" id="WP_209464350.1">
    <property type="nucleotide sequence ID" value="NZ_CP110224.1"/>
</dbReference>
<gene>
    <name evidence="2" type="ORF">J2Z83_003425</name>
</gene>
<dbReference type="Gene3D" id="3.60.15.10">
    <property type="entry name" value="Ribonuclease Z/Hydroxyacylglutathione hydrolase-like"/>
    <property type="match status" value="1"/>
</dbReference>
<comment type="caution">
    <text evidence="2">The sequence shown here is derived from an EMBL/GenBank/DDBJ whole genome shotgun (WGS) entry which is preliminary data.</text>
</comment>
<sequence length="268" mass="30020">MIDVFEKEGVICVEGTIEHAGQKGRPVYTFLTDGMLIDTGPKHLEADLIPFYEEHSIDLVTLTHSHEDHTGTASHFQEKGDVPIYIHPLGISTCRASCPYPKYRQMAWGVRNPFDALPIGDTIQSRSKEWKVIHTPGHAADHISLLDEETGRLFSGDLFVSPKTKVIMDSESIPVTMKSIRKLLSYDFGSMFCCHAGYIPDGRAMLKQKLDYLENVSGEVKQLDKEGLSVDEIDQKLFPKKYPITAISEGQWDSVHIVSSILSDEDNI</sequence>
<organism evidence="2 3">
    <name type="scientific">Virgibacillus natechei</name>
    <dbReference type="NCBI Taxonomy" id="1216297"/>
    <lineage>
        <taxon>Bacteria</taxon>
        <taxon>Bacillati</taxon>
        <taxon>Bacillota</taxon>
        <taxon>Bacilli</taxon>
        <taxon>Bacillales</taxon>
        <taxon>Bacillaceae</taxon>
        <taxon>Virgibacillus</taxon>
    </lineage>
</organism>
<dbReference type="SUPFAM" id="SSF56281">
    <property type="entry name" value="Metallo-hydrolase/oxidoreductase"/>
    <property type="match status" value="1"/>
</dbReference>
<reference evidence="2 3" key="1">
    <citation type="submission" date="2021-03" db="EMBL/GenBank/DDBJ databases">
        <title>Genomic Encyclopedia of Type Strains, Phase IV (KMG-IV): sequencing the most valuable type-strain genomes for metagenomic binning, comparative biology and taxonomic classification.</title>
        <authorList>
            <person name="Goeker M."/>
        </authorList>
    </citation>
    <scope>NUCLEOTIDE SEQUENCE [LARGE SCALE GENOMIC DNA]</scope>
    <source>
        <strain evidence="2 3">DSM 25609</strain>
    </source>
</reference>
<accession>A0ABS4ILW0</accession>
<evidence type="ECO:0000313" key="3">
    <source>
        <dbReference type="Proteomes" id="UP001519345"/>
    </source>
</evidence>
<name>A0ABS4ILW0_9BACI</name>
<dbReference type="InterPro" id="IPR001279">
    <property type="entry name" value="Metallo-B-lactamas"/>
</dbReference>
<dbReference type="EMBL" id="JAGGKX010000023">
    <property type="protein sequence ID" value="MBP1971286.1"/>
    <property type="molecule type" value="Genomic_DNA"/>
</dbReference>
<proteinExistence type="predicted"/>
<evidence type="ECO:0000259" key="1">
    <source>
        <dbReference type="SMART" id="SM00849"/>
    </source>
</evidence>